<evidence type="ECO:0000256" key="5">
    <source>
        <dbReference type="ARBA" id="ARBA00022777"/>
    </source>
</evidence>
<evidence type="ECO:0000256" key="6">
    <source>
        <dbReference type="ARBA" id="ARBA00023012"/>
    </source>
</evidence>
<dbReference type="EMBL" id="FZPD01000004">
    <property type="protein sequence ID" value="SNT18639.1"/>
    <property type="molecule type" value="Genomic_DNA"/>
</dbReference>
<dbReference type="SMART" id="SM00028">
    <property type="entry name" value="TPR"/>
    <property type="match status" value="6"/>
</dbReference>
<keyword evidence="8" id="KW-0732">Signal</keyword>
<dbReference type="Gene3D" id="1.25.40.10">
    <property type="entry name" value="Tetratricopeptide repeat domain"/>
    <property type="match status" value="2"/>
</dbReference>
<evidence type="ECO:0000256" key="3">
    <source>
        <dbReference type="ARBA" id="ARBA00022553"/>
    </source>
</evidence>
<proteinExistence type="predicted"/>
<dbReference type="SMART" id="SM00387">
    <property type="entry name" value="HATPase_c"/>
    <property type="match status" value="1"/>
</dbReference>
<dbReference type="SUPFAM" id="SSF48452">
    <property type="entry name" value="TPR-like"/>
    <property type="match status" value="2"/>
</dbReference>
<dbReference type="SUPFAM" id="SSF55874">
    <property type="entry name" value="ATPase domain of HSP90 chaperone/DNA topoisomerase II/histidine kinase"/>
    <property type="match status" value="1"/>
</dbReference>
<dbReference type="InterPro" id="IPR004358">
    <property type="entry name" value="Sig_transdc_His_kin-like_C"/>
</dbReference>
<dbReference type="RefSeq" id="WP_089357412.1">
    <property type="nucleotide sequence ID" value="NZ_FZPD01000004.1"/>
</dbReference>
<dbReference type="PRINTS" id="PR00344">
    <property type="entry name" value="BCTRLSENSOR"/>
</dbReference>
<dbReference type="CDD" id="cd00082">
    <property type="entry name" value="HisKA"/>
    <property type="match status" value="1"/>
</dbReference>
<gene>
    <name evidence="10" type="ORF">SAMN05421640_2728</name>
</gene>
<keyword evidence="4" id="KW-0808">Transferase</keyword>
<dbReference type="Pfam" id="PF00512">
    <property type="entry name" value="HisKA"/>
    <property type="match status" value="1"/>
</dbReference>
<dbReference type="OrthoDB" id="9810447at2"/>
<accession>A0A239KM20</accession>
<evidence type="ECO:0000256" key="7">
    <source>
        <dbReference type="SAM" id="Phobius"/>
    </source>
</evidence>
<dbReference type="Gene3D" id="1.10.287.130">
    <property type="match status" value="1"/>
</dbReference>
<keyword evidence="7" id="KW-0472">Membrane</keyword>
<evidence type="ECO:0000256" key="4">
    <source>
        <dbReference type="ARBA" id="ARBA00022679"/>
    </source>
</evidence>
<dbReference type="InterPro" id="IPR003661">
    <property type="entry name" value="HisK_dim/P_dom"/>
</dbReference>
<dbReference type="PANTHER" id="PTHR43711">
    <property type="entry name" value="TWO-COMPONENT HISTIDINE KINASE"/>
    <property type="match status" value="1"/>
</dbReference>
<dbReference type="PANTHER" id="PTHR43711:SF1">
    <property type="entry name" value="HISTIDINE KINASE 1"/>
    <property type="match status" value="1"/>
</dbReference>
<protein>
    <recommendedName>
        <fullName evidence="2">histidine kinase</fullName>
        <ecNumber evidence="2">2.7.13.3</ecNumber>
    </recommendedName>
</protein>
<dbReference type="EC" id="2.7.13.3" evidence="2"/>
<keyword evidence="7" id="KW-1133">Transmembrane helix</keyword>
<evidence type="ECO:0000313" key="11">
    <source>
        <dbReference type="Proteomes" id="UP000198393"/>
    </source>
</evidence>
<dbReference type="Pfam" id="PF13424">
    <property type="entry name" value="TPR_12"/>
    <property type="match status" value="1"/>
</dbReference>
<dbReference type="InterPro" id="IPR036097">
    <property type="entry name" value="HisK_dim/P_sf"/>
</dbReference>
<evidence type="ECO:0000259" key="9">
    <source>
        <dbReference type="PROSITE" id="PS50109"/>
    </source>
</evidence>
<keyword evidence="11" id="KW-1185">Reference proteome</keyword>
<name>A0A239KM20_EKHLU</name>
<keyword evidence="7" id="KW-0812">Transmembrane</keyword>
<keyword evidence="6" id="KW-0902">Two-component regulatory system</keyword>
<feature type="domain" description="Histidine kinase" evidence="9">
    <location>
        <begin position="439"/>
        <end position="651"/>
    </location>
</feature>
<dbReference type="InterPro" id="IPR005467">
    <property type="entry name" value="His_kinase_dom"/>
</dbReference>
<evidence type="ECO:0000256" key="2">
    <source>
        <dbReference type="ARBA" id="ARBA00012438"/>
    </source>
</evidence>
<dbReference type="InterPro" id="IPR019734">
    <property type="entry name" value="TPR_rpt"/>
</dbReference>
<dbReference type="Gene3D" id="3.30.565.10">
    <property type="entry name" value="Histidine kinase-like ATPase, C-terminal domain"/>
    <property type="match status" value="1"/>
</dbReference>
<evidence type="ECO:0000256" key="1">
    <source>
        <dbReference type="ARBA" id="ARBA00000085"/>
    </source>
</evidence>
<reference evidence="10 11" key="1">
    <citation type="submission" date="2017-06" db="EMBL/GenBank/DDBJ databases">
        <authorList>
            <person name="Kim H.J."/>
            <person name="Triplett B.A."/>
        </authorList>
    </citation>
    <scope>NUCLEOTIDE SEQUENCE [LARGE SCALE GENOMIC DNA]</scope>
    <source>
        <strain evidence="10 11">DSM 19307</strain>
    </source>
</reference>
<evidence type="ECO:0000313" key="10">
    <source>
        <dbReference type="EMBL" id="SNT18639.1"/>
    </source>
</evidence>
<dbReference type="Pfam" id="PF02518">
    <property type="entry name" value="HATPase_c"/>
    <property type="match status" value="1"/>
</dbReference>
<dbReference type="InterPro" id="IPR050736">
    <property type="entry name" value="Sensor_HK_Regulatory"/>
</dbReference>
<dbReference type="InterPro" id="IPR036890">
    <property type="entry name" value="HATPase_C_sf"/>
</dbReference>
<organism evidence="10 11">
    <name type="scientific">Ekhidna lutea</name>
    <dbReference type="NCBI Taxonomy" id="447679"/>
    <lineage>
        <taxon>Bacteria</taxon>
        <taxon>Pseudomonadati</taxon>
        <taxon>Bacteroidota</taxon>
        <taxon>Cytophagia</taxon>
        <taxon>Cytophagales</taxon>
        <taxon>Reichenbachiellaceae</taxon>
        <taxon>Ekhidna</taxon>
    </lineage>
</organism>
<dbReference type="SUPFAM" id="SSF47384">
    <property type="entry name" value="Homodimeric domain of signal transducing histidine kinase"/>
    <property type="match status" value="1"/>
</dbReference>
<dbReference type="GO" id="GO:0000155">
    <property type="term" value="F:phosphorelay sensor kinase activity"/>
    <property type="evidence" value="ECO:0007669"/>
    <property type="project" value="InterPro"/>
</dbReference>
<feature type="signal peptide" evidence="8">
    <location>
        <begin position="1"/>
        <end position="19"/>
    </location>
</feature>
<dbReference type="InterPro" id="IPR003594">
    <property type="entry name" value="HATPase_dom"/>
</dbReference>
<dbReference type="SMART" id="SM00388">
    <property type="entry name" value="HisKA"/>
    <property type="match status" value="1"/>
</dbReference>
<feature type="chain" id="PRO_5012059908" description="histidine kinase" evidence="8">
    <location>
        <begin position="20"/>
        <end position="652"/>
    </location>
</feature>
<dbReference type="CDD" id="cd00075">
    <property type="entry name" value="HATPase"/>
    <property type="match status" value="1"/>
</dbReference>
<keyword evidence="5 10" id="KW-0418">Kinase</keyword>
<feature type="transmembrane region" description="Helical" evidence="7">
    <location>
        <begin position="396"/>
        <end position="416"/>
    </location>
</feature>
<dbReference type="AlphaFoldDB" id="A0A239KM20"/>
<comment type="catalytic activity">
    <reaction evidence="1">
        <text>ATP + protein L-histidine = ADP + protein N-phospho-L-histidine.</text>
        <dbReference type="EC" id="2.7.13.3"/>
    </reaction>
</comment>
<dbReference type="PROSITE" id="PS50109">
    <property type="entry name" value="HIS_KIN"/>
    <property type="match status" value="1"/>
</dbReference>
<dbReference type="InterPro" id="IPR011990">
    <property type="entry name" value="TPR-like_helical_dom_sf"/>
</dbReference>
<evidence type="ECO:0000256" key="8">
    <source>
        <dbReference type="SAM" id="SignalP"/>
    </source>
</evidence>
<keyword evidence="3" id="KW-0597">Phosphoprotein</keyword>
<sequence>MKFTVSLSFFVLLKIAVFAQNKVDSLKQVIAASDDPNTKIETLTALADQFQNPNDKIVYARQSYRLSETATNKSKIMAANQMGVCHGMLGQIDSSKYYFNKSLEASLASGDSAYISSAYNGLGNLSRITANLEQSLENFLSALDYADAVPNRKWYADILTNISGVYFELKNYEAALVKVLEARAIYEELDDNQNISYSANLLAIVYRALGEFDKAYQYNQEALEMLLISNDTTQIIYNYVNTTEILIENGELNKAAENALKAIELAEKFGDRDPQISSLITLSSIYFRQGKINLAKKYVDRGIEVSMKYNFKSQLPNAYMMQSLIESAKGNHGKSYDWIELREAVNDSIRSKEVSDRISELSVQYETEKKENEIERLSADQEIRELELEQAQTRNLLLGIIAVLFILIGSITYYLYRQRIRINNQLRAVNKTKDKLFSMIAHDIKNPLSAFKAIAHALEENYKSMPEDEVDLFISQLDTTSNKLLDLLQNLLEWSITESGNLRFNPEKIKLKSIVDETTELFQGAIDAKMLNVKNEVPADVEVYADYKMLFSVIRNLISNAIKFTKPKGNISIKTKLVDQLLEVSVIDNGKGMTGSQLENIFKKDSITDKDGTGLGLIICKEFVEKNGGRMSVESKDGSGTTFKFTLKPPQG</sequence>
<dbReference type="Proteomes" id="UP000198393">
    <property type="component" value="Unassembled WGS sequence"/>
</dbReference>